<accession>A0A292PUU0</accession>
<name>A0A292PUU0_9PEZI</name>
<feature type="compositionally biased region" description="Polar residues" evidence="1">
    <location>
        <begin position="1"/>
        <end position="15"/>
    </location>
</feature>
<evidence type="ECO:0000256" key="1">
    <source>
        <dbReference type="SAM" id="MobiDB-lite"/>
    </source>
</evidence>
<evidence type="ECO:0000313" key="2">
    <source>
        <dbReference type="EMBL" id="CUS10253.1"/>
    </source>
</evidence>
<proteinExistence type="predicted"/>
<reference evidence="2" key="1">
    <citation type="submission" date="2015-10" db="EMBL/GenBank/DDBJ databases">
        <authorList>
            <person name="Regsiter A."/>
            <person name="william w."/>
        </authorList>
    </citation>
    <scope>NUCLEOTIDE SEQUENCE</scope>
    <source>
        <strain evidence="2">Montdore</strain>
    </source>
</reference>
<sequence>MRNTGSQQSSRVGNTDSDDDEGDVEDDEEEEEYDDEASTSRLPHQDSFRNAHAEMDQANKCKLTSGRFVEDVMFVALNNAPSAEFSWLTPDELKEINASMLLMPAPGKMLLNPLNRFSHVTTTKELREVLGMSSDLPEGTLYDYEPHYNLE</sequence>
<feature type="region of interest" description="Disordered" evidence="1">
    <location>
        <begin position="1"/>
        <end position="53"/>
    </location>
</feature>
<protein>
    <submittedName>
        <fullName evidence="2">Uncharacterized protein</fullName>
    </submittedName>
</protein>
<dbReference type="Proteomes" id="UP001412239">
    <property type="component" value="Unassembled WGS sequence"/>
</dbReference>
<gene>
    <name evidence="2" type="ORF">GSTUAT00005623001</name>
</gene>
<organism evidence="2 3">
    <name type="scientific">Tuber aestivum</name>
    <name type="common">summer truffle</name>
    <dbReference type="NCBI Taxonomy" id="59557"/>
    <lineage>
        <taxon>Eukaryota</taxon>
        <taxon>Fungi</taxon>
        <taxon>Dikarya</taxon>
        <taxon>Ascomycota</taxon>
        <taxon>Pezizomycotina</taxon>
        <taxon>Pezizomycetes</taxon>
        <taxon>Pezizales</taxon>
        <taxon>Tuberaceae</taxon>
        <taxon>Tuber</taxon>
    </lineage>
</organism>
<feature type="compositionally biased region" description="Acidic residues" evidence="1">
    <location>
        <begin position="16"/>
        <end position="37"/>
    </location>
</feature>
<evidence type="ECO:0000313" key="3">
    <source>
        <dbReference type="Proteomes" id="UP001412239"/>
    </source>
</evidence>
<dbReference type="EMBL" id="LN891051">
    <property type="protein sequence ID" value="CUS10253.1"/>
    <property type="molecule type" value="Genomic_DNA"/>
</dbReference>
<feature type="compositionally biased region" description="Basic and acidic residues" evidence="1">
    <location>
        <begin position="43"/>
        <end position="53"/>
    </location>
</feature>
<keyword evidence="3" id="KW-1185">Reference proteome</keyword>
<dbReference type="AlphaFoldDB" id="A0A292PUU0"/>